<evidence type="ECO:0000256" key="1">
    <source>
        <dbReference type="SAM" id="Phobius"/>
    </source>
</evidence>
<sequence>MAESSGIKFLKYYLQKLKLFFLSKDILSFLLFLALSAGFWFVHSLGKEHEIVISVPIKFVGLPMNYAITNNPPTEISINLKDQGLRLFTYTAKHNSPLTIDLRQNFHHKGEILITSDKLTTRIAKYLHLQPTTIVSEVHPDSLLIRYEKLVSAKLPVKLNAKIELSHQYMLSNKIQLSPDSVMIFGTKKAVEKLKSIPTELLTINNLSDTTHLQVQLKPVNHVRLSSESIKVSIFVEPFTERKVQVPITALNCPENLSIRTFPAFVNSTYIVGLSKFNTLSPSDIQVYLDYNELKNAKTSKGVLKIRNNSLNISNIRILPVEVEFILEQK</sequence>
<dbReference type="PANTHER" id="PTHR37804">
    <property type="entry name" value="CDAA REGULATORY PROTEIN CDAR"/>
    <property type="match status" value="1"/>
</dbReference>
<dbReference type="InterPro" id="IPR053154">
    <property type="entry name" value="c-di-AMP_regulator"/>
</dbReference>
<dbReference type="Pfam" id="PF07949">
    <property type="entry name" value="YbbR"/>
    <property type="match status" value="1"/>
</dbReference>
<dbReference type="eggNOG" id="COG4856">
    <property type="taxonomic scope" value="Bacteria"/>
</dbReference>
<evidence type="ECO:0008006" key="4">
    <source>
        <dbReference type="Google" id="ProtNLM"/>
    </source>
</evidence>
<dbReference type="EMBL" id="CP002345">
    <property type="protein sequence ID" value="ADQ78752.1"/>
    <property type="molecule type" value="Genomic_DNA"/>
</dbReference>
<dbReference type="PANTHER" id="PTHR37804:SF1">
    <property type="entry name" value="CDAA REGULATORY PROTEIN CDAR"/>
    <property type="match status" value="1"/>
</dbReference>
<proteinExistence type="predicted"/>
<evidence type="ECO:0000313" key="2">
    <source>
        <dbReference type="EMBL" id="ADQ78752.1"/>
    </source>
</evidence>
<gene>
    <name evidence="2" type="ordered locus">Palpr_0596</name>
</gene>
<dbReference type="STRING" id="694427.Palpr_0596"/>
<dbReference type="KEGG" id="ppn:Palpr_0596"/>
<evidence type="ECO:0000313" key="3">
    <source>
        <dbReference type="Proteomes" id="UP000008718"/>
    </source>
</evidence>
<keyword evidence="1" id="KW-1133">Transmembrane helix</keyword>
<keyword evidence="1" id="KW-0472">Membrane</keyword>
<feature type="transmembrane region" description="Helical" evidence="1">
    <location>
        <begin position="21"/>
        <end position="42"/>
    </location>
</feature>
<dbReference type="Gene3D" id="2.170.120.40">
    <property type="entry name" value="YbbR-like domain"/>
    <property type="match status" value="1"/>
</dbReference>
<dbReference type="RefSeq" id="WP_013444121.1">
    <property type="nucleotide sequence ID" value="NC_014734.1"/>
</dbReference>
<keyword evidence="3" id="KW-1185">Reference proteome</keyword>
<keyword evidence="1" id="KW-0812">Transmembrane</keyword>
<accession>E4T208</accession>
<dbReference type="OrthoDB" id="1115707at2"/>
<name>E4T208_PALPW</name>
<dbReference type="HOGENOM" id="CLU_069602_0_0_10"/>
<protein>
    <recommendedName>
        <fullName evidence="4">YbbR family protein</fullName>
    </recommendedName>
</protein>
<organism evidence="2 3">
    <name type="scientific">Paludibacter propionicigenes (strain DSM 17365 / JCM 13257 / WB4)</name>
    <dbReference type="NCBI Taxonomy" id="694427"/>
    <lineage>
        <taxon>Bacteria</taxon>
        <taxon>Pseudomonadati</taxon>
        <taxon>Bacteroidota</taxon>
        <taxon>Bacteroidia</taxon>
        <taxon>Bacteroidales</taxon>
        <taxon>Paludibacteraceae</taxon>
        <taxon>Paludibacter</taxon>
    </lineage>
</organism>
<reference evidence="2 3" key="2">
    <citation type="journal article" date="2011" name="Stand. Genomic Sci.">
        <title>Complete genome sequence of Paludibacter propionicigenes type strain (WB4).</title>
        <authorList>
            <person name="Gronow S."/>
            <person name="Munk C."/>
            <person name="Lapidus A."/>
            <person name="Nolan M."/>
            <person name="Lucas S."/>
            <person name="Hammon N."/>
            <person name="Deshpande S."/>
            <person name="Cheng J.F."/>
            <person name="Tapia R."/>
            <person name="Han C."/>
            <person name="Goodwin L."/>
            <person name="Pitluck S."/>
            <person name="Liolios K."/>
            <person name="Ivanova N."/>
            <person name="Mavromatis K."/>
            <person name="Mikhailova N."/>
            <person name="Pati A."/>
            <person name="Chen A."/>
            <person name="Palaniappan K."/>
            <person name="Land M."/>
            <person name="Hauser L."/>
            <person name="Chang Y.J."/>
            <person name="Jeffries C.D."/>
            <person name="Brambilla E."/>
            <person name="Rohde M."/>
            <person name="Goker M."/>
            <person name="Detter J.C."/>
            <person name="Woyke T."/>
            <person name="Bristow J."/>
            <person name="Eisen J.A."/>
            <person name="Markowitz V."/>
            <person name="Hugenholtz P."/>
            <person name="Kyrpides N.C."/>
            <person name="Klenk H.P."/>
        </authorList>
    </citation>
    <scope>NUCLEOTIDE SEQUENCE [LARGE SCALE GENOMIC DNA]</scope>
    <source>
        <strain evidence="3">DSM 17365 / JCM 13257 / WB4</strain>
    </source>
</reference>
<dbReference type="InterPro" id="IPR012505">
    <property type="entry name" value="YbbR"/>
</dbReference>
<dbReference type="AlphaFoldDB" id="E4T208"/>
<dbReference type="Gene3D" id="2.170.120.30">
    <property type="match status" value="2"/>
</dbReference>
<reference key="1">
    <citation type="submission" date="2010-11" db="EMBL/GenBank/DDBJ databases">
        <title>The complete genome of Paludibacter propionicigenes DSM 17365.</title>
        <authorList>
            <consortium name="US DOE Joint Genome Institute (JGI-PGF)"/>
            <person name="Lucas S."/>
            <person name="Copeland A."/>
            <person name="Lapidus A."/>
            <person name="Bruce D."/>
            <person name="Goodwin L."/>
            <person name="Pitluck S."/>
            <person name="Kyrpides N."/>
            <person name="Mavromatis K."/>
            <person name="Ivanova N."/>
            <person name="Munk A.C."/>
            <person name="Brettin T."/>
            <person name="Detter J.C."/>
            <person name="Han C."/>
            <person name="Tapia R."/>
            <person name="Land M."/>
            <person name="Hauser L."/>
            <person name="Markowitz V."/>
            <person name="Cheng J.-F."/>
            <person name="Hugenholtz P."/>
            <person name="Woyke T."/>
            <person name="Wu D."/>
            <person name="Gronow S."/>
            <person name="Wellnitz S."/>
            <person name="Brambilla E."/>
            <person name="Klenk H.-P."/>
            <person name="Eisen J.A."/>
        </authorList>
    </citation>
    <scope>NUCLEOTIDE SEQUENCE</scope>
    <source>
        <strain>WB4</strain>
    </source>
</reference>
<dbReference type="Proteomes" id="UP000008718">
    <property type="component" value="Chromosome"/>
</dbReference>